<accession>A0A8D4VMK5</accession>
<sequence length="67" mass="7098">MFSACHTQWRRTVAAGPSGAVVTFDGLDYPGVATVIRAHGHRGVKAAAVFNSVQIMEEAALEVLNKS</sequence>
<proteinExistence type="predicted"/>
<dbReference type="AlphaFoldDB" id="A0A8D4VMK5"/>
<name>A0A8D4VMK5_9GAMM</name>
<evidence type="ECO:0000313" key="1">
    <source>
        <dbReference type="EMBL" id="BBL70326.1"/>
    </source>
</evidence>
<dbReference type="KEGG" id="moz:MoryE10_09320"/>
<organism evidence="1 2">
    <name type="scientific">Methylogaea oryzae</name>
    <dbReference type="NCBI Taxonomy" id="1295382"/>
    <lineage>
        <taxon>Bacteria</taxon>
        <taxon>Pseudomonadati</taxon>
        <taxon>Pseudomonadota</taxon>
        <taxon>Gammaproteobacteria</taxon>
        <taxon>Methylococcales</taxon>
        <taxon>Methylococcaceae</taxon>
        <taxon>Methylogaea</taxon>
    </lineage>
</organism>
<protein>
    <submittedName>
        <fullName evidence="1">Uncharacterized protein</fullName>
    </submittedName>
</protein>
<gene>
    <name evidence="1" type="ORF">MoryE10_09320</name>
</gene>
<keyword evidence="2" id="KW-1185">Reference proteome</keyword>
<dbReference type="InterPro" id="IPR014915">
    <property type="entry name" value="Phage_TLS_TfmB"/>
</dbReference>
<dbReference type="EMBL" id="AP019782">
    <property type="protein sequence ID" value="BBL70326.1"/>
    <property type="molecule type" value="Genomic_DNA"/>
</dbReference>
<reference evidence="1" key="1">
    <citation type="submission" date="2019-06" db="EMBL/GenBank/DDBJ databases">
        <title>Complete genome sequence of Methylogaea oryzae strain JCM16910.</title>
        <authorList>
            <person name="Asakawa S."/>
        </authorList>
    </citation>
    <scope>NUCLEOTIDE SEQUENCE</scope>
    <source>
        <strain evidence="1">E10</strain>
    </source>
</reference>
<dbReference type="Proteomes" id="UP000824988">
    <property type="component" value="Chromosome"/>
</dbReference>
<dbReference type="Pfam" id="PF08809">
    <property type="entry name" value="DUF1799"/>
    <property type="match status" value="1"/>
</dbReference>
<evidence type="ECO:0000313" key="2">
    <source>
        <dbReference type="Proteomes" id="UP000824988"/>
    </source>
</evidence>